<evidence type="ECO:0000259" key="4">
    <source>
        <dbReference type="Pfam" id="PF25830"/>
    </source>
</evidence>
<evidence type="ECO:0000313" key="5">
    <source>
        <dbReference type="Proteomes" id="UP000248482"/>
    </source>
</evidence>
<organism evidence="5 6">
    <name type="scientific">Enhydra lutris kenyoni</name>
    <name type="common">northern sea otter</name>
    <dbReference type="NCBI Taxonomy" id="391180"/>
    <lineage>
        <taxon>Eukaryota</taxon>
        <taxon>Metazoa</taxon>
        <taxon>Chordata</taxon>
        <taxon>Craniata</taxon>
        <taxon>Vertebrata</taxon>
        <taxon>Euteleostomi</taxon>
        <taxon>Mammalia</taxon>
        <taxon>Eutheria</taxon>
        <taxon>Laurasiatheria</taxon>
        <taxon>Carnivora</taxon>
        <taxon>Caniformia</taxon>
        <taxon>Musteloidea</taxon>
        <taxon>Mustelidae</taxon>
        <taxon>Lutrinae</taxon>
        <taxon>Enhydra</taxon>
    </lineage>
</organism>
<dbReference type="OrthoDB" id="9898104at2759"/>
<dbReference type="PANTHER" id="PTHR35680">
    <property type="entry name" value="NFAT ACTIVATION MOLECULE 1"/>
    <property type="match status" value="1"/>
</dbReference>
<dbReference type="KEGG" id="elk:111157588"/>
<name>A0A2Y9KMF6_ENHLU</name>
<feature type="signal peptide" evidence="3">
    <location>
        <begin position="1"/>
        <end position="35"/>
    </location>
</feature>
<dbReference type="Pfam" id="PF25830">
    <property type="entry name" value="Ig_NFAM1"/>
    <property type="match status" value="1"/>
</dbReference>
<evidence type="ECO:0000313" key="6">
    <source>
        <dbReference type="RefSeq" id="XP_022374836.1"/>
    </source>
</evidence>
<dbReference type="GO" id="GO:0045121">
    <property type="term" value="C:membrane raft"/>
    <property type="evidence" value="ECO:0007669"/>
    <property type="project" value="TreeGrafter"/>
</dbReference>
<feature type="region of interest" description="Disordered" evidence="1">
    <location>
        <begin position="186"/>
        <end position="207"/>
    </location>
</feature>
<keyword evidence="2" id="KW-1133">Transmembrane helix</keyword>
<accession>A0A2Y9KMF6</accession>
<dbReference type="GO" id="GO:0004888">
    <property type="term" value="F:transmembrane signaling receptor activity"/>
    <property type="evidence" value="ECO:0007669"/>
    <property type="project" value="InterPro"/>
</dbReference>
<dbReference type="AlphaFoldDB" id="A0A2Y9KMF6"/>
<feature type="transmembrane region" description="Helical" evidence="2">
    <location>
        <begin position="156"/>
        <end position="179"/>
    </location>
</feature>
<dbReference type="RefSeq" id="XP_022374836.1">
    <property type="nucleotide sequence ID" value="XM_022519128.1"/>
</dbReference>
<protein>
    <submittedName>
        <fullName evidence="6">NFAT activation molecule 1</fullName>
    </submittedName>
</protein>
<dbReference type="PANTHER" id="PTHR35680:SF1">
    <property type="entry name" value="NFAT ACTIVATION MOLECULE 1"/>
    <property type="match status" value="1"/>
</dbReference>
<reference evidence="6" key="1">
    <citation type="submission" date="2025-08" db="UniProtKB">
        <authorList>
            <consortium name="RefSeq"/>
        </authorList>
    </citation>
    <scope>IDENTIFICATION</scope>
    <source>
        <tissue evidence="6">Blood</tissue>
    </source>
</reference>
<keyword evidence="2" id="KW-0812">Transmembrane</keyword>
<dbReference type="GO" id="GO:0050861">
    <property type="term" value="P:positive regulation of B cell receptor signaling pathway"/>
    <property type="evidence" value="ECO:0007669"/>
    <property type="project" value="InterPro"/>
</dbReference>
<dbReference type="GeneID" id="111157588"/>
<feature type="domain" description="NFAM1 Ig-like" evidence="4">
    <location>
        <begin position="35"/>
        <end position="143"/>
    </location>
</feature>
<evidence type="ECO:0000256" key="2">
    <source>
        <dbReference type="SAM" id="Phobius"/>
    </source>
</evidence>
<dbReference type="STRING" id="391180.A0A2Y9KMF6"/>
<keyword evidence="3" id="KW-0732">Signal</keyword>
<keyword evidence="5" id="KW-1185">Reference proteome</keyword>
<keyword evidence="2" id="KW-0472">Membrane</keyword>
<proteinExistence type="predicted"/>
<gene>
    <name evidence="6" type="primary">LOC111157588</name>
</gene>
<dbReference type="GO" id="GO:0001819">
    <property type="term" value="P:positive regulation of cytokine production"/>
    <property type="evidence" value="ECO:0007669"/>
    <property type="project" value="InterPro"/>
</dbReference>
<dbReference type="InterPro" id="IPR057883">
    <property type="entry name" value="Ig_NFAM1"/>
</dbReference>
<feature type="chain" id="PRO_5015857680" evidence="3">
    <location>
        <begin position="36"/>
        <end position="261"/>
    </location>
</feature>
<dbReference type="GO" id="GO:0050853">
    <property type="term" value="P:B cell receptor signaling pathway"/>
    <property type="evidence" value="ECO:0007669"/>
    <property type="project" value="TreeGrafter"/>
</dbReference>
<dbReference type="InterPro" id="IPR033549">
    <property type="entry name" value="NFAM1"/>
</dbReference>
<evidence type="ECO:0000256" key="1">
    <source>
        <dbReference type="SAM" id="MobiDB-lite"/>
    </source>
</evidence>
<sequence length="261" mass="29597">MERRPLWRRAPLDLLSGPWLLALLLFPWTLRLTGGQSVTPIGAPILVSLANKTISFDCRITYPDSPKFRDFTTWYFHVDLQKRESLKEQMKCSPDLAKENQTHTLQCRVTPTLPNASATGTYYCSVDWQDLKIISQGVFILVRDAGYRAPAQDSRLLLLSSFTGLLTALSVLVTALLLWKKKRRQTPRKQPAQKGSDPGARSQQQPLDESVYTALQCGDTEVYSCIQNEASRLPPTQSLLSQEKPQRFTDDSEFNMVYENL</sequence>
<dbReference type="Proteomes" id="UP000248482">
    <property type="component" value="Unplaced"/>
</dbReference>
<evidence type="ECO:0000256" key="3">
    <source>
        <dbReference type="SAM" id="SignalP"/>
    </source>
</evidence>
<dbReference type="GO" id="GO:0045577">
    <property type="term" value="P:regulation of B cell differentiation"/>
    <property type="evidence" value="ECO:0007669"/>
    <property type="project" value="InterPro"/>
</dbReference>